<evidence type="ECO:0000313" key="1">
    <source>
        <dbReference type="EMBL" id="MEM4986304.1"/>
    </source>
</evidence>
<dbReference type="RefSeq" id="WP_144740464.1">
    <property type="nucleotide sequence ID" value="NZ_JBANDC010000002.1"/>
</dbReference>
<proteinExistence type="predicted"/>
<dbReference type="InterPro" id="IPR038146">
    <property type="entry name" value="933W_put_Xis_sf"/>
</dbReference>
<organism evidence="1 2">
    <name type="scientific">Collimonas rhizosphaerae</name>
    <dbReference type="NCBI Taxonomy" id="3126357"/>
    <lineage>
        <taxon>Bacteria</taxon>
        <taxon>Pseudomonadati</taxon>
        <taxon>Pseudomonadota</taxon>
        <taxon>Betaproteobacteria</taxon>
        <taxon>Burkholderiales</taxon>
        <taxon>Oxalobacteraceae</taxon>
        <taxon>Collimonas</taxon>
    </lineage>
</organism>
<evidence type="ECO:0000313" key="2">
    <source>
        <dbReference type="Proteomes" id="UP001495910"/>
    </source>
</evidence>
<keyword evidence="2" id="KW-1185">Reference proteome</keyword>
<name>A0ABU9PQM0_9BURK</name>
<dbReference type="EMBL" id="JBANDC010000002">
    <property type="protein sequence ID" value="MEM4986304.1"/>
    <property type="molecule type" value="Genomic_DNA"/>
</dbReference>
<comment type="caution">
    <text evidence="1">The sequence shown here is derived from an EMBL/GenBank/DDBJ whole genome shotgun (WGS) entry which is preliminary data.</text>
</comment>
<dbReference type="Gene3D" id="1.10.1660.60">
    <property type="entry name" value="Putative excisionased domain DUF1233"/>
    <property type="match status" value="1"/>
</dbReference>
<gene>
    <name evidence="1" type="ORF">V8G57_02775</name>
</gene>
<reference evidence="1 2" key="1">
    <citation type="submission" date="2024-02" db="EMBL/GenBank/DDBJ databases">
        <title>Draft genome sequence of Collimonas sp. strain H4R21, an effective mineral-weathering bacterial strain isolated from the beech rhizosphere.</title>
        <authorList>
            <person name="Morin E."/>
            <person name="Uroz S."/>
            <person name="Leveau J.H.J."/>
            <person name="Kumar R."/>
            <person name="Rey M.W."/>
            <person name="Pham J."/>
        </authorList>
    </citation>
    <scope>NUCLEOTIDE SEQUENCE [LARGE SCALE GENOMIC DNA]</scope>
    <source>
        <strain evidence="1 2">H4R21</strain>
    </source>
</reference>
<protein>
    <submittedName>
        <fullName evidence="1">Excisionase</fullName>
    </submittedName>
</protein>
<accession>A0ABU9PQM0</accession>
<dbReference type="Proteomes" id="UP001495910">
    <property type="component" value="Unassembled WGS sequence"/>
</dbReference>
<sequence>MSAIAANIRYTLIPVFCAITGYTDKAVRRKIEDGIWIEGTHYRRAPDGHITMNVEEYYKWVEQGA</sequence>